<gene>
    <name evidence="1" type="ORF">CPELLU_LOCUS18698</name>
</gene>
<name>A0A9N9K5Q6_9GLOM</name>
<feature type="non-terminal residue" evidence="1">
    <location>
        <position position="1"/>
    </location>
</feature>
<evidence type="ECO:0000313" key="2">
    <source>
        <dbReference type="Proteomes" id="UP000789759"/>
    </source>
</evidence>
<accession>A0A9N9K5Q6</accession>
<comment type="caution">
    <text evidence="1">The sequence shown here is derived from an EMBL/GenBank/DDBJ whole genome shotgun (WGS) entry which is preliminary data.</text>
</comment>
<dbReference type="EMBL" id="CAJVQA010038874">
    <property type="protein sequence ID" value="CAG8811460.1"/>
    <property type="molecule type" value="Genomic_DNA"/>
</dbReference>
<dbReference type="Proteomes" id="UP000789759">
    <property type="component" value="Unassembled WGS sequence"/>
</dbReference>
<organism evidence="1 2">
    <name type="scientific">Cetraspora pellucida</name>
    <dbReference type="NCBI Taxonomy" id="1433469"/>
    <lineage>
        <taxon>Eukaryota</taxon>
        <taxon>Fungi</taxon>
        <taxon>Fungi incertae sedis</taxon>
        <taxon>Mucoromycota</taxon>
        <taxon>Glomeromycotina</taxon>
        <taxon>Glomeromycetes</taxon>
        <taxon>Diversisporales</taxon>
        <taxon>Gigasporaceae</taxon>
        <taxon>Cetraspora</taxon>
    </lineage>
</organism>
<keyword evidence="2" id="KW-1185">Reference proteome</keyword>
<evidence type="ECO:0000313" key="1">
    <source>
        <dbReference type="EMBL" id="CAG8811460.1"/>
    </source>
</evidence>
<proteinExistence type="predicted"/>
<reference evidence="1" key="1">
    <citation type="submission" date="2021-06" db="EMBL/GenBank/DDBJ databases">
        <authorList>
            <person name="Kallberg Y."/>
            <person name="Tangrot J."/>
            <person name="Rosling A."/>
        </authorList>
    </citation>
    <scope>NUCLEOTIDE SEQUENCE</scope>
    <source>
        <strain evidence="1">FL966</strain>
    </source>
</reference>
<sequence>DFGISTSTNFNVIVLNNLNITSDDFSSIIFNNSATITSNISNFKVMMYNLDEVHKIINKKFEETKIFNQQNLANTTNLKVIKIRFEHFASLLAILLEFESDYY</sequence>
<protein>
    <submittedName>
        <fullName evidence="1">20812_t:CDS:1</fullName>
    </submittedName>
</protein>
<dbReference type="AlphaFoldDB" id="A0A9N9K5Q6"/>